<dbReference type="PIRSF" id="PIRSF004682">
    <property type="entry name" value="GmhB"/>
    <property type="match status" value="1"/>
</dbReference>
<keyword evidence="5 7" id="KW-0119">Carbohydrate metabolism</keyword>
<dbReference type="SUPFAM" id="SSF56784">
    <property type="entry name" value="HAD-like"/>
    <property type="match status" value="1"/>
</dbReference>
<comment type="similarity">
    <text evidence="7">Belongs to the gmhB family.</text>
</comment>
<dbReference type="InterPro" id="IPR006549">
    <property type="entry name" value="HAD-SF_hydro_IIIA"/>
</dbReference>
<name>A0ABS2UAD0_9LEPT</name>
<evidence type="ECO:0000256" key="1">
    <source>
        <dbReference type="ARBA" id="ARBA00004496"/>
    </source>
</evidence>
<dbReference type="InterPro" id="IPR004446">
    <property type="entry name" value="Heptose_bisP_phosphatase"/>
</dbReference>
<accession>A0ABS2UAD0</accession>
<keyword evidence="3" id="KW-0479">Metal-binding</keyword>
<dbReference type="EMBL" id="JAFFPU010000033">
    <property type="protein sequence ID" value="MBM9577323.1"/>
    <property type="molecule type" value="Genomic_DNA"/>
</dbReference>
<organism evidence="8 9">
    <name type="scientific">Leptospira ainlahdjerensis</name>
    <dbReference type="NCBI Taxonomy" id="2810033"/>
    <lineage>
        <taxon>Bacteria</taxon>
        <taxon>Pseudomonadati</taxon>
        <taxon>Spirochaetota</taxon>
        <taxon>Spirochaetia</taxon>
        <taxon>Leptospirales</taxon>
        <taxon>Leptospiraceae</taxon>
        <taxon>Leptospira</taxon>
    </lineage>
</organism>
<dbReference type="GO" id="GO:0016787">
    <property type="term" value="F:hydrolase activity"/>
    <property type="evidence" value="ECO:0007669"/>
    <property type="project" value="UniProtKB-KW"/>
</dbReference>
<dbReference type="Proteomes" id="UP000724686">
    <property type="component" value="Unassembled WGS sequence"/>
</dbReference>
<dbReference type="Gene3D" id="3.40.50.1000">
    <property type="entry name" value="HAD superfamily/HAD-like"/>
    <property type="match status" value="1"/>
</dbReference>
<dbReference type="InterPro" id="IPR006543">
    <property type="entry name" value="Histidinol-phos"/>
</dbReference>
<dbReference type="CDD" id="cd07503">
    <property type="entry name" value="HAD_HisB-N"/>
    <property type="match status" value="1"/>
</dbReference>
<dbReference type="RefSeq" id="WP_205279457.1">
    <property type="nucleotide sequence ID" value="NZ_JAFFPU010000033.1"/>
</dbReference>
<gene>
    <name evidence="8" type="ORF">JWG45_09180</name>
</gene>
<evidence type="ECO:0000256" key="6">
    <source>
        <dbReference type="ARBA" id="ARBA00031828"/>
    </source>
</evidence>
<dbReference type="Pfam" id="PF13242">
    <property type="entry name" value="Hydrolase_like"/>
    <property type="match status" value="1"/>
</dbReference>
<evidence type="ECO:0000256" key="4">
    <source>
        <dbReference type="ARBA" id="ARBA00022801"/>
    </source>
</evidence>
<proteinExistence type="inferred from homology"/>
<keyword evidence="4 7" id="KW-0378">Hydrolase</keyword>
<evidence type="ECO:0000256" key="5">
    <source>
        <dbReference type="ARBA" id="ARBA00023277"/>
    </source>
</evidence>
<dbReference type="NCBIfam" id="TIGR00213">
    <property type="entry name" value="GmhB_yaeD"/>
    <property type="match status" value="1"/>
</dbReference>
<evidence type="ECO:0000256" key="7">
    <source>
        <dbReference type="PIRNR" id="PIRNR004682"/>
    </source>
</evidence>
<keyword evidence="9" id="KW-1185">Reference proteome</keyword>
<protein>
    <recommendedName>
        <fullName evidence="6 7">D,D-heptose 1,7-bisphosphate phosphatase</fullName>
        <ecNumber evidence="7">3.1.3.-</ecNumber>
    </recommendedName>
</protein>
<comment type="caution">
    <text evidence="8">The sequence shown here is derived from an EMBL/GenBank/DDBJ whole genome shotgun (WGS) entry which is preliminary data.</text>
</comment>
<dbReference type="NCBIfam" id="TIGR01656">
    <property type="entry name" value="Histidinol-ppas"/>
    <property type="match status" value="1"/>
</dbReference>
<dbReference type="PANTHER" id="PTHR42891">
    <property type="entry name" value="D-GLYCERO-BETA-D-MANNO-HEPTOSE-1,7-BISPHOSPHATE 7-PHOSPHATASE"/>
    <property type="match status" value="1"/>
</dbReference>
<comment type="subcellular location">
    <subcellularLocation>
        <location evidence="1 7">Cytoplasm</location>
    </subcellularLocation>
</comment>
<dbReference type="InterPro" id="IPR036412">
    <property type="entry name" value="HAD-like_sf"/>
</dbReference>
<reference evidence="8 9" key="1">
    <citation type="submission" date="2021-02" db="EMBL/GenBank/DDBJ databases">
        <title>Leptospira ainlahdjerensis sp. nov., Leptospira ainazelensis sp. nov., Leptospira abararensis sp. nov. and Leptospira chreensis sp. nov., four new species isolated from water sources in Algeria.</title>
        <authorList>
            <person name="Amara Korba A."/>
            <person name="Kainiu M."/>
            <person name="Vincent A.T."/>
            <person name="Mariet J.-F."/>
            <person name="Veyrier F.J."/>
            <person name="Goarant C."/>
            <person name="Picardeau M."/>
        </authorList>
    </citation>
    <scope>NUCLEOTIDE SEQUENCE [LARGE SCALE GENOMIC DNA]</scope>
    <source>
        <strain evidence="8 9">201903070</strain>
    </source>
</reference>
<evidence type="ECO:0000313" key="9">
    <source>
        <dbReference type="Proteomes" id="UP000724686"/>
    </source>
</evidence>
<dbReference type="PANTHER" id="PTHR42891:SF1">
    <property type="entry name" value="D-GLYCERO-BETA-D-MANNO-HEPTOSE-1,7-BISPHOSPHATE 7-PHOSPHATASE"/>
    <property type="match status" value="1"/>
</dbReference>
<dbReference type="InterPro" id="IPR023214">
    <property type="entry name" value="HAD_sf"/>
</dbReference>
<keyword evidence="2 7" id="KW-0963">Cytoplasm</keyword>
<dbReference type="EC" id="3.1.3.-" evidence="7"/>
<evidence type="ECO:0000313" key="8">
    <source>
        <dbReference type="EMBL" id="MBM9577323.1"/>
    </source>
</evidence>
<dbReference type="NCBIfam" id="TIGR01662">
    <property type="entry name" value="HAD-SF-IIIA"/>
    <property type="match status" value="1"/>
</dbReference>
<evidence type="ECO:0000256" key="2">
    <source>
        <dbReference type="ARBA" id="ARBA00022490"/>
    </source>
</evidence>
<sequence>MDFFKKALFLDRDGIINQETNYVHKKEQVIFIDGIFELTKIAKSKGYKIFVITNQAGIARGYYTVRDFINLSKWMRKEFQKKDTSIDHFYFCPFHSEYGIGIFKKESEFRKPNPGMILKARDRFLLDLNSSVLVGDRYTDFLTGKSAGVGTNLILTSEEDEYRSVPVSSRISSLFEVIPYIV</sequence>
<evidence type="ECO:0000256" key="3">
    <source>
        <dbReference type="ARBA" id="ARBA00022723"/>
    </source>
</evidence>